<reference evidence="2 3" key="1">
    <citation type="submission" date="2024-09" db="EMBL/GenBank/DDBJ databases">
        <authorList>
            <person name="Sun Q."/>
            <person name="Mori K."/>
        </authorList>
    </citation>
    <scope>NUCLEOTIDE SEQUENCE [LARGE SCALE GENOMIC DNA]</scope>
    <source>
        <strain evidence="2 3">NCAIM B.02415</strain>
    </source>
</reference>
<keyword evidence="1" id="KW-0812">Transmembrane</keyword>
<gene>
    <name evidence="2" type="ORF">ACFFGT_10560</name>
</gene>
<comment type="caution">
    <text evidence="2">The sequence shown here is derived from an EMBL/GenBank/DDBJ whole genome shotgun (WGS) entry which is preliminary data.</text>
</comment>
<accession>A0ABV6L595</accession>
<keyword evidence="1" id="KW-0472">Membrane</keyword>
<keyword evidence="1" id="KW-1133">Transmembrane helix</keyword>
<feature type="transmembrane region" description="Helical" evidence="1">
    <location>
        <begin position="12"/>
        <end position="33"/>
    </location>
</feature>
<sequence length="164" mass="18742">MKNLLQHITWQHYFITVLVLTVGYYAWIAWRYYRGDINRLIARFSPRQQGNESLPPAIQQQAEVLIDYPAVYDQHPDLPAGSGENLSDQAEDLAETLKEIIRDAAAQPYAPTPLIKQIKKVLNDFPDISATPEREQINAFIVRECEKTGTALLSESEVDIWWSA</sequence>
<dbReference type="RefSeq" id="WP_377022491.1">
    <property type="nucleotide sequence ID" value="NZ_JBHLTS010000021.1"/>
</dbReference>
<protein>
    <submittedName>
        <fullName evidence="2">Uncharacterized protein</fullName>
    </submittedName>
</protein>
<evidence type="ECO:0000313" key="2">
    <source>
        <dbReference type="EMBL" id="MFC0514647.1"/>
    </source>
</evidence>
<organism evidence="2 3">
    <name type="scientific">Mucilaginibacter angelicae</name>
    <dbReference type="NCBI Taxonomy" id="869718"/>
    <lineage>
        <taxon>Bacteria</taxon>
        <taxon>Pseudomonadati</taxon>
        <taxon>Bacteroidota</taxon>
        <taxon>Sphingobacteriia</taxon>
        <taxon>Sphingobacteriales</taxon>
        <taxon>Sphingobacteriaceae</taxon>
        <taxon>Mucilaginibacter</taxon>
    </lineage>
</organism>
<name>A0ABV6L595_9SPHI</name>
<evidence type="ECO:0000313" key="3">
    <source>
        <dbReference type="Proteomes" id="UP001589828"/>
    </source>
</evidence>
<keyword evidence="3" id="KW-1185">Reference proteome</keyword>
<proteinExistence type="predicted"/>
<dbReference type="EMBL" id="JBHLTS010000021">
    <property type="protein sequence ID" value="MFC0514647.1"/>
    <property type="molecule type" value="Genomic_DNA"/>
</dbReference>
<evidence type="ECO:0000256" key="1">
    <source>
        <dbReference type="SAM" id="Phobius"/>
    </source>
</evidence>
<dbReference type="Proteomes" id="UP001589828">
    <property type="component" value="Unassembled WGS sequence"/>
</dbReference>